<evidence type="ECO:0000313" key="4">
    <source>
        <dbReference type="Proteomes" id="UP000177791"/>
    </source>
</evidence>
<comment type="caution">
    <text evidence="3">The sequence shown here is derived from an EMBL/GenBank/DDBJ whole genome shotgun (WGS) entry which is preliminary data.</text>
</comment>
<organism evidence="3 4">
    <name type="scientific">Hymenobacter glacialis</name>
    <dbReference type="NCBI Taxonomy" id="1908236"/>
    <lineage>
        <taxon>Bacteria</taxon>
        <taxon>Pseudomonadati</taxon>
        <taxon>Bacteroidota</taxon>
        <taxon>Cytophagia</taxon>
        <taxon>Cytophagales</taxon>
        <taxon>Hymenobacteraceae</taxon>
        <taxon>Hymenobacter</taxon>
    </lineage>
</organism>
<dbReference type="Proteomes" id="UP000177791">
    <property type="component" value="Unassembled WGS sequence"/>
</dbReference>
<feature type="signal peptide" evidence="2">
    <location>
        <begin position="1"/>
        <end position="29"/>
    </location>
</feature>
<keyword evidence="2" id="KW-0732">Signal</keyword>
<feature type="chain" id="PRO_5009578690" description="Lipocalin-like domain-containing protein" evidence="2">
    <location>
        <begin position="30"/>
        <end position="159"/>
    </location>
</feature>
<proteinExistence type="predicted"/>
<keyword evidence="4" id="KW-1185">Reference proteome</keyword>
<feature type="region of interest" description="Disordered" evidence="1">
    <location>
        <begin position="136"/>
        <end position="159"/>
    </location>
</feature>
<reference evidence="3 4" key="1">
    <citation type="submission" date="2016-08" db="EMBL/GenBank/DDBJ databases">
        <title>Hymenobacter coccineus sp. nov., Hymenobacter lapidarius sp. nov. and Hymenobacter glacialis sp. nov., isolated from Antarctic soil.</title>
        <authorList>
            <person name="Sedlacek I."/>
            <person name="Kralova S."/>
            <person name="Kyrova K."/>
            <person name="Maslanova I."/>
            <person name="Stankova E."/>
            <person name="Vrbovska V."/>
            <person name="Nemec M."/>
            <person name="Bartak M."/>
            <person name="Svec P."/>
            <person name="Busse H.-J."/>
            <person name="Pantucek R."/>
        </authorList>
    </citation>
    <scope>NUCLEOTIDE SEQUENCE [LARGE SCALE GENOMIC DNA]</scope>
    <source>
        <strain evidence="3 4">CCM 8648</strain>
    </source>
</reference>
<protein>
    <recommendedName>
        <fullName evidence="5">Lipocalin-like domain-containing protein</fullName>
    </recommendedName>
</protein>
<evidence type="ECO:0000256" key="1">
    <source>
        <dbReference type="SAM" id="MobiDB-lite"/>
    </source>
</evidence>
<gene>
    <name evidence="3" type="ORF">BEN48_03815</name>
</gene>
<sequence>MIFMNIILQKISVALLFTGLTLGSTAVQAQTGNQEGGSKGKGALVRKVDYTECITNSLLGIPGGSPCLTMSQEKYVLTPSGNAMSVWQGTVAATARPSKRRVYNSTWNETDQRGVFHSYTTVAVTSSDGSIKLTLTDKKDADGNSTGNGNGRGKGKDKM</sequence>
<accession>A0A1G1SZ32</accession>
<dbReference type="EMBL" id="MDZC01000079">
    <property type="protein sequence ID" value="OGX83895.1"/>
    <property type="molecule type" value="Genomic_DNA"/>
</dbReference>
<evidence type="ECO:0000313" key="3">
    <source>
        <dbReference type="EMBL" id="OGX83895.1"/>
    </source>
</evidence>
<name>A0A1G1SZ32_9BACT</name>
<evidence type="ECO:0000256" key="2">
    <source>
        <dbReference type="SAM" id="SignalP"/>
    </source>
</evidence>
<dbReference type="AlphaFoldDB" id="A0A1G1SZ32"/>
<evidence type="ECO:0008006" key="5">
    <source>
        <dbReference type="Google" id="ProtNLM"/>
    </source>
</evidence>